<dbReference type="EMBL" id="CP006764">
    <property type="protein sequence ID" value="AIT61929.1"/>
    <property type="molecule type" value="Genomic_DNA"/>
</dbReference>
<dbReference type="AlphaFoldDB" id="A0A097IIH0"/>
<gene>
    <name evidence="1" type="ORF">CDOO_12185</name>
</gene>
<sequence>MARCLDALVTSVAVRPLTQGWVVKKPTGAARPVQTLDGLIKAIAPHARHHDWAELERALLEIPTPRQPRAEQVDWPKRTIQNQEGASPVLSRVTHLPAHMKLAAFALGVQSCDTSTRVFTALDDSHSLGGHEGVVTG</sequence>
<name>A0A097IIH0_9CORY</name>
<protein>
    <submittedName>
        <fullName evidence="1">Uncharacterized protein</fullName>
    </submittedName>
</protein>
<dbReference type="STRING" id="558173.CDOO_12185"/>
<reference evidence="1 2" key="1">
    <citation type="submission" date="2013-09" db="EMBL/GenBank/DDBJ databases">
        <title>Complete genome sequence of Corynebacterium doosanense CAU 212(T) (=DSM 45436(T)), isolated from activated sludge.</title>
        <authorList>
            <person name="Schaffert L."/>
            <person name="Albersmeier A."/>
            <person name="Kalinowski J."/>
            <person name="Ruckert C."/>
        </authorList>
    </citation>
    <scope>NUCLEOTIDE SEQUENCE [LARGE SCALE GENOMIC DNA]</scope>
    <source>
        <strain evidence="1 2">CAU 212</strain>
    </source>
</reference>
<dbReference type="KEGG" id="cdo:CDOO_12185"/>
<dbReference type="eggNOG" id="ENOG5031ZK9">
    <property type="taxonomic scope" value="Bacteria"/>
</dbReference>
<keyword evidence="2" id="KW-1185">Reference proteome</keyword>
<accession>A0A097IIH0</accession>
<evidence type="ECO:0000313" key="2">
    <source>
        <dbReference type="Proteomes" id="UP000029914"/>
    </source>
</evidence>
<evidence type="ECO:0000313" key="1">
    <source>
        <dbReference type="EMBL" id="AIT61929.1"/>
    </source>
</evidence>
<organism evidence="1 2">
    <name type="scientific">Corynebacterium doosanense CAU 212 = DSM 45436</name>
    <dbReference type="NCBI Taxonomy" id="558173"/>
    <lineage>
        <taxon>Bacteria</taxon>
        <taxon>Bacillati</taxon>
        <taxon>Actinomycetota</taxon>
        <taxon>Actinomycetes</taxon>
        <taxon>Mycobacteriales</taxon>
        <taxon>Corynebacteriaceae</taxon>
        <taxon>Corynebacterium</taxon>
    </lineage>
</organism>
<dbReference type="Proteomes" id="UP000029914">
    <property type="component" value="Chromosome"/>
</dbReference>
<dbReference type="HOGENOM" id="CLU_1624338_0_0_11"/>
<proteinExistence type="predicted"/>